<protein>
    <submittedName>
        <fullName evidence="7">N-acyl homoserine lactonase AttM</fullName>
        <ecNumber evidence="7">3.1.1.81</ecNumber>
    </submittedName>
</protein>
<dbReference type="Proteomes" id="UP000175989">
    <property type="component" value="Unassembled WGS sequence"/>
</dbReference>
<evidence type="ECO:0000259" key="6">
    <source>
        <dbReference type="SMART" id="SM00849"/>
    </source>
</evidence>
<evidence type="ECO:0000256" key="5">
    <source>
        <dbReference type="SAM" id="SignalP"/>
    </source>
</evidence>
<dbReference type="CDD" id="cd07729">
    <property type="entry name" value="AHL_lactonase_MBL-fold"/>
    <property type="match status" value="1"/>
</dbReference>
<sequence length="283" mass="30736">MQRSLSALAFSLLAMSATTPSQAAAPDVRMYRLDCGHITLGEKAVLSDAGLYQGQSQDLVVSCYLIKHGGDWVLWDAGLPKKYLASAVAEGSSTFKLDRTIVAQLADLGLRADDIKYVAVSHAHFDHSGQVNDFPNATLIIQRSELVAMADTAKATAKGIDALLFSSHIIGNKRQRVRVIDGDVDLFGDGTLTTVQTPGHTPGSMALLLRLGKAGAYVLSGDQWHLAENHQRRQVPTWNYDHDQTITSGKKLDDLIAANRATLVIQHEPADNQKLPTLPRFLD</sequence>
<evidence type="ECO:0000256" key="4">
    <source>
        <dbReference type="ARBA" id="ARBA00022833"/>
    </source>
</evidence>
<dbReference type="GO" id="GO:0102007">
    <property type="term" value="F:acyl-L-homoserine-lactone lactonohydrolase activity"/>
    <property type="evidence" value="ECO:0007669"/>
    <property type="project" value="UniProtKB-EC"/>
</dbReference>
<name>A0A1E7X7E7_9BURK</name>
<keyword evidence="8" id="KW-1185">Reference proteome</keyword>
<dbReference type="PANTHER" id="PTHR42978">
    <property type="entry name" value="QUORUM-QUENCHING LACTONASE YTNP-RELATED-RELATED"/>
    <property type="match status" value="1"/>
</dbReference>
<dbReference type="Pfam" id="PF00753">
    <property type="entry name" value="Lactamase_B"/>
    <property type="match status" value="1"/>
</dbReference>
<dbReference type="SMART" id="SM00849">
    <property type="entry name" value="Lactamase_B"/>
    <property type="match status" value="1"/>
</dbReference>
<reference evidence="8" key="1">
    <citation type="journal article" date="2016" name="Front. Microbiol.">
        <title>Molecular Keys to the Janthinobacterium and Duganella spp. Interaction with the Plant Pathogen Fusarium graminearum.</title>
        <authorList>
            <person name="Haack F.S."/>
            <person name="Poehlein A."/>
            <person name="Kroger C."/>
            <person name="Voigt C.A."/>
            <person name="Piepenbring M."/>
            <person name="Bode H.B."/>
            <person name="Daniel R."/>
            <person name="Schafer W."/>
            <person name="Streit W.R."/>
        </authorList>
    </citation>
    <scope>NUCLEOTIDE SEQUENCE [LARGE SCALE GENOMIC DNA]</scope>
    <source>
        <strain evidence="8">T54</strain>
    </source>
</reference>
<dbReference type="EMBL" id="LROM01000017">
    <property type="protein sequence ID" value="OFA09083.1"/>
    <property type="molecule type" value="Genomic_DNA"/>
</dbReference>
<gene>
    <name evidence="7" type="primary">attM</name>
    <name evidence="7" type="ORF">DUPY_01940</name>
</gene>
<dbReference type="InterPro" id="IPR001279">
    <property type="entry name" value="Metallo-B-lactamas"/>
</dbReference>
<keyword evidence="2" id="KW-0479">Metal-binding</keyword>
<dbReference type="GO" id="GO:0046872">
    <property type="term" value="F:metal ion binding"/>
    <property type="evidence" value="ECO:0007669"/>
    <property type="project" value="UniProtKB-KW"/>
</dbReference>
<dbReference type="RefSeq" id="WP_070245866.1">
    <property type="nucleotide sequence ID" value="NZ_LROM01000017.1"/>
</dbReference>
<evidence type="ECO:0000256" key="1">
    <source>
        <dbReference type="ARBA" id="ARBA00007749"/>
    </source>
</evidence>
<dbReference type="PANTHER" id="PTHR42978:SF3">
    <property type="entry name" value="BLR3078 PROTEIN"/>
    <property type="match status" value="1"/>
</dbReference>
<dbReference type="AlphaFoldDB" id="A0A1E7X7E7"/>
<dbReference type="InterPro" id="IPR051013">
    <property type="entry name" value="MBL_superfamily_lactonases"/>
</dbReference>
<keyword evidence="5" id="KW-0732">Signal</keyword>
<proteinExistence type="inferred from homology"/>
<dbReference type="PATRIC" id="fig|762836.4.peg.206"/>
<feature type="signal peptide" evidence="5">
    <location>
        <begin position="1"/>
        <end position="23"/>
    </location>
</feature>
<evidence type="ECO:0000256" key="2">
    <source>
        <dbReference type="ARBA" id="ARBA00022723"/>
    </source>
</evidence>
<comment type="similarity">
    <text evidence="1">Belongs to the metallo-beta-lactamase superfamily.</text>
</comment>
<dbReference type="EC" id="3.1.1.81" evidence="7"/>
<evidence type="ECO:0000256" key="3">
    <source>
        <dbReference type="ARBA" id="ARBA00022801"/>
    </source>
</evidence>
<organism evidence="7 8">
    <name type="scientific">Duganella phyllosphaerae</name>
    <dbReference type="NCBI Taxonomy" id="762836"/>
    <lineage>
        <taxon>Bacteria</taxon>
        <taxon>Pseudomonadati</taxon>
        <taxon>Pseudomonadota</taxon>
        <taxon>Betaproteobacteria</taxon>
        <taxon>Burkholderiales</taxon>
        <taxon>Oxalobacteraceae</taxon>
        <taxon>Telluria group</taxon>
        <taxon>Duganella</taxon>
    </lineage>
</organism>
<dbReference type="OrthoDB" id="5443440at2"/>
<dbReference type="Gene3D" id="3.60.15.10">
    <property type="entry name" value="Ribonuclease Z/Hydroxyacylglutathione hydrolase-like"/>
    <property type="match status" value="1"/>
</dbReference>
<dbReference type="SUPFAM" id="SSF56281">
    <property type="entry name" value="Metallo-hydrolase/oxidoreductase"/>
    <property type="match status" value="1"/>
</dbReference>
<evidence type="ECO:0000313" key="8">
    <source>
        <dbReference type="Proteomes" id="UP000175989"/>
    </source>
</evidence>
<keyword evidence="4" id="KW-0862">Zinc</keyword>
<keyword evidence="3 7" id="KW-0378">Hydrolase</keyword>
<dbReference type="InterPro" id="IPR036866">
    <property type="entry name" value="RibonucZ/Hydroxyglut_hydro"/>
</dbReference>
<accession>A0A1E7X7E7</accession>
<feature type="domain" description="Metallo-beta-lactamase" evidence="6">
    <location>
        <begin position="60"/>
        <end position="267"/>
    </location>
</feature>
<evidence type="ECO:0000313" key="7">
    <source>
        <dbReference type="EMBL" id="OFA09083.1"/>
    </source>
</evidence>
<feature type="chain" id="PRO_5009208479" evidence="5">
    <location>
        <begin position="24"/>
        <end position="283"/>
    </location>
</feature>
<comment type="caution">
    <text evidence="7">The sequence shown here is derived from an EMBL/GenBank/DDBJ whole genome shotgun (WGS) entry which is preliminary data.</text>
</comment>